<dbReference type="GO" id="GO:0003677">
    <property type="term" value="F:DNA binding"/>
    <property type="evidence" value="ECO:0007669"/>
    <property type="project" value="UniProtKB-KW"/>
</dbReference>
<evidence type="ECO:0000256" key="5">
    <source>
        <dbReference type="ARBA" id="ARBA00022840"/>
    </source>
</evidence>
<accession>F0T0L6</accession>
<evidence type="ECO:0000313" key="15">
    <source>
        <dbReference type="Proteomes" id="UP000007488"/>
    </source>
</evidence>
<comment type="catalytic activity">
    <reaction evidence="8">
        <text>Couples ATP hydrolysis with the unwinding of duplex DNA by translocating in the 3'-5' direction.</text>
        <dbReference type="EC" id="5.6.2.4"/>
    </reaction>
</comment>
<dbReference type="CDD" id="cd17932">
    <property type="entry name" value="DEXQc_UvrD"/>
    <property type="match status" value="1"/>
</dbReference>
<dbReference type="SUPFAM" id="SSF52540">
    <property type="entry name" value="P-loop containing nucleoside triphosphate hydrolases"/>
    <property type="match status" value="1"/>
</dbReference>
<dbReference type="FunFam" id="1.10.10.160:FF:000001">
    <property type="entry name" value="ATP-dependent DNA helicase"/>
    <property type="match status" value="1"/>
</dbReference>
<evidence type="ECO:0000256" key="8">
    <source>
        <dbReference type="ARBA" id="ARBA00034617"/>
    </source>
</evidence>
<dbReference type="NCBIfam" id="TIGR01073">
    <property type="entry name" value="pcrA"/>
    <property type="match status" value="1"/>
</dbReference>
<dbReference type="InterPro" id="IPR000212">
    <property type="entry name" value="DNA_helicase_UvrD/REP"/>
</dbReference>
<keyword evidence="3 10" id="KW-0378">Hydrolase</keyword>
<evidence type="ECO:0000313" key="14">
    <source>
        <dbReference type="EMBL" id="ADY55081.1"/>
    </source>
</evidence>
<dbReference type="GO" id="GO:0006260">
    <property type="term" value="P:DNA replication"/>
    <property type="evidence" value="ECO:0007669"/>
    <property type="project" value="InterPro"/>
</dbReference>
<dbReference type="RefSeq" id="WP_013623952.1">
    <property type="nucleotide sequence ID" value="NC_015172.1"/>
</dbReference>
<feature type="domain" description="UvrD-like helicase C-terminal" evidence="13">
    <location>
        <begin position="285"/>
        <end position="577"/>
    </location>
</feature>
<keyword evidence="2 10" id="KW-0547">Nucleotide-binding</keyword>
<keyword evidence="6 11" id="KW-0238">DNA-binding</keyword>
<dbReference type="GO" id="GO:0009314">
    <property type="term" value="P:response to radiation"/>
    <property type="evidence" value="ECO:0007669"/>
    <property type="project" value="UniProtKB-ARBA"/>
</dbReference>
<protein>
    <recommendedName>
        <fullName evidence="11">ATP-dependent DNA helicase</fullName>
        <ecNumber evidence="11">5.6.2.4</ecNumber>
    </recommendedName>
</protein>
<dbReference type="Pfam" id="PF00580">
    <property type="entry name" value="UvrD-helicase"/>
    <property type="match status" value="1"/>
</dbReference>
<comment type="catalytic activity">
    <reaction evidence="9 11">
        <text>ATP + H2O = ADP + phosphate + H(+)</text>
        <dbReference type="Rhea" id="RHEA:13065"/>
        <dbReference type="ChEBI" id="CHEBI:15377"/>
        <dbReference type="ChEBI" id="CHEBI:15378"/>
        <dbReference type="ChEBI" id="CHEBI:30616"/>
        <dbReference type="ChEBI" id="CHEBI:43474"/>
        <dbReference type="ChEBI" id="CHEBI:456216"/>
        <dbReference type="EC" id="5.6.2.4"/>
    </reaction>
</comment>
<gene>
    <name evidence="14" type="ordered locus">Sgly_0719</name>
</gene>
<dbReference type="KEGG" id="sgy:Sgly_0719"/>
<evidence type="ECO:0000259" key="13">
    <source>
        <dbReference type="PROSITE" id="PS51217"/>
    </source>
</evidence>
<evidence type="ECO:0000256" key="9">
    <source>
        <dbReference type="ARBA" id="ARBA00048988"/>
    </source>
</evidence>
<evidence type="ECO:0000256" key="4">
    <source>
        <dbReference type="ARBA" id="ARBA00022806"/>
    </source>
</evidence>
<dbReference type="InterPro" id="IPR027417">
    <property type="entry name" value="P-loop_NTPase"/>
</dbReference>
<dbReference type="PROSITE" id="PS51217">
    <property type="entry name" value="UVRD_HELICASE_CTER"/>
    <property type="match status" value="1"/>
</dbReference>
<evidence type="ECO:0000256" key="11">
    <source>
        <dbReference type="RuleBase" id="RU364053"/>
    </source>
</evidence>
<dbReference type="EC" id="5.6.2.4" evidence="11"/>
<evidence type="ECO:0000256" key="2">
    <source>
        <dbReference type="ARBA" id="ARBA00022741"/>
    </source>
</evidence>
<dbReference type="InterPro" id="IPR005751">
    <property type="entry name" value="ATP-dep_DNA_helicase_PcrA"/>
</dbReference>
<keyword evidence="5 10" id="KW-0067">ATP-binding</keyword>
<dbReference type="InterPro" id="IPR013986">
    <property type="entry name" value="DExx_box_DNA_helicase_dom_sf"/>
</dbReference>
<dbReference type="Pfam" id="PF13361">
    <property type="entry name" value="UvrD_C"/>
    <property type="match status" value="1"/>
</dbReference>
<dbReference type="HOGENOM" id="CLU_004585_5_2_9"/>
<dbReference type="GO" id="GO:0005829">
    <property type="term" value="C:cytosol"/>
    <property type="evidence" value="ECO:0007669"/>
    <property type="project" value="TreeGrafter"/>
</dbReference>
<keyword evidence="4 10" id="KW-0347">Helicase</keyword>
<dbReference type="GO" id="GO:0016887">
    <property type="term" value="F:ATP hydrolysis activity"/>
    <property type="evidence" value="ECO:0007669"/>
    <property type="project" value="RHEA"/>
</dbReference>
<dbReference type="AlphaFoldDB" id="F0T0L6"/>
<dbReference type="PROSITE" id="PS51198">
    <property type="entry name" value="UVRD_HELICASE_ATP_BIND"/>
    <property type="match status" value="1"/>
</dbReference>
<keyword evidence="15" id="KW-1185">Reference proteome</keyword>
<evidence type="ECO:0000259" key="12">
    <source>
        <dbReference type="PROSITE" id="PS51198"/>
    </source>
</evidence>
<dbReference type="Pfam" id="PF21196">
    <property type="entry name" value="PcrA_UvrD_tudor"/>
    <property type="match status" value="1"/>
</dbReference>
<dbReference type="PANTHER" id="PTHR11070:SF2">
    <property type="entry name" value="ATP-DEPENDENT DNA HELICASE SRS2"/>
    <property type="match status" value="1"/>
</dbReference>
<dbReference type="GO" id="GO:0043138">
    <property type="term" value="F:3'-5' DNA helicase activity"/>
    <property type="evidence" value="ECO:0007669"/>
    <property type="project" value="UniProtKB-EC"/>
</dbReference>
<evidence type="ECO:0000256" key="10">
    <source>
        <dbReference type="PROSITE-ProRule" id="PRU00560"/>
    </source>
</evidence>
<dbReference type="OrthoDB" id="9810135at2"/>
<sequence length="745" mass="84772">MYSLEDLNPVQREAAEYLDGPLLILAGAGSGKTKALTYRIAHLIAKGVNSWNILAITFTNKAAREMRERVLALVGSEGEGLWISTFHSACVKILRREIAHLEGYSRSFVIYDASDQLSLLRSCYKELNMDEKKFNIRAVQGTISDAKNKLLDVNAFEAAATDFFSSAAAKVYRLYQRKLKDNNGLDFDDIIMLTVRIFREQPDVLGYYQEKFRYILVDEYQDTNHAQYLLINLLAKRRRNLCVVGDDDQSVYGWRGADVQNILDFERDYPEAKVLKLEQNYRSTGKILEAANAVVDHNRNRKKKALWTENPVGEELVLYRAENEHDEARFVCRSINHLKDTEGRSNSDFTVLYRTNAQSRVLEEHLMKEGIPYRIFSGTKFYERLEIKDILAYLRLVYNPADTVSFARVVNVPRRGIGAGSLEKILEYAQEQGMPVLNALSEAQYIPGLQTKGVKALDAFYHLLEDIRRKAGEGLTVTELTESLLSETGYLAELRAEDSPEANARLENLNEFLSVTEEFDANLEDDTEEDNENNTGVQDPMPRLAGFLEQVSLVAEIDHYDENEDAVKLMTMHSAKGLEFPVVFTVGLEENIFPSSRSLLEEYLLEEERRLCYVAITRAREKLFLTYTIERMIYGRIQNSLPSRFLKEIPEQLIFNQSPAAAGREKEASAAEGKVRRDWRKQGAIMAQADPGRFFVGDRVEHPRFGQGIVMTVKGEGQEAELTVVFNSEVKKLIAGYARLVKIKS</sequence>
<feature type="binding site" evidence="10">
    <location>
        <begin position="26"/>
        <end position="33"/>
    </location>
    <ligand>
        <name>ATP</name>
        <dbReference type="ChEBI" id="CHEBI:30616"/>
    </ligand>
</feature>
<evidence type="ECO:0000256" key="6">
    <source>
        <dbReference type="ARBA" id="ARBA00023125"/>
    </source>
</evidence>
<dbReference type="Gene3D" id="1.10.10.160">
    <property type="match status" value="1"/>
</dbReference>
<dbReference type="FunFam" id="1.10.486.10:FF:000003">
    <property type="entry name" value="ATP-dependent DNA helicase"/>
    <property type="match status" value="1"/>
</dbReference>
<dbReference type="PANTHER" id="PTHR11070">
    <property type="entry name" value="UVRD / RECB / PCRA DNA HELICASE FAMILY MEMBER"/>
    <property type="match status" value="1"/>
</dbReference>
<comment type="similarity">
    <text evidence="1 11">Belongs to the helicase family. UvrD subfamily.</text>
</comment>
<evidence type="ECO:0000256" key="1">
    <source>
        <dbReference type="ARBA" id="ARBA00009922"/>
    </source>
</evidence>
<keyword evidence="7" id="KW-0413">Isomerase</keyword>
<feature type="domain" description="UvrD-like helicase ATP-binding" evidence="12">
    <location>
        <begin position="5"/>
        <end position="284"/>
    </location>
</feature>
<proteinExistence type="inferred from homology"/>
<dbReference type="InterPro" id="IPR014016">
    <property type="entry name" value="UvrD-like_ATP-bd"/>
</dbReference>
<dbReference type="GO" id="GO:0005524">
    <property type="term" value="F:ATP binding"/>
    <property type="evidence" value="ECO:0007669"/>
    <property type="project" value="UniProtKB-UniRule"/>
</dbReference>
<dbReference type="eggNOG" id="COG0210">
    <property type="taxonomic scope" value="Bacteria"/>
</dbReference>
<reference evidence="15" key="2">
    <citation type="submission" date="2011-02" db="EMBL/GenBank/DDBJ databases">
        <title>The complete genome of Syntrophobotulus glycolicus DSM 8271.</title>
        <authorList>
            <person name="Lucas S."/>
            <person name="Copeland A."/>
            <person name="Lapidus A."/>
            <person name="Bruce D."/>
            <person name="Goodwin L."/>
            <person name="Pitluck S."/>
            <person name="Kyrpides N."/>
            <person name="Mavromatis K."/>
            <person name="Pagani I."/>
            <person name="Ivanova N."/>
            <person name="Mikhailova N."/>
            <person name="Chertkov O."/>
            <person name="Held B."/>
            <person name="Detter J.C."/>
            <person name="Tapia R."/>
            <person name="Han C."/>
            <person name="Land M."/>
            <person name="Hauser L."/>
            <person name="Markowitz V."/>
            <person name="Cheng J.-F."/>
            <person name="Hugenholtz P."/>
            <person name="Woyke T."/>
            <person name="Wu D."/>
            <person name="Spring S."/>
            <person name="Schroeder M."/>
            <person name="Brambilla E."/>
            <person name="Klenk H.-P."/>
            <person name="Eisen J.A."/>
        </authorList>
    </citation>
    <scope>NUCLEOTIDE SEQUENCE [LARGE SCALE GENOMIC DNA]</scope>
    <source>
        <strain evidence="15">DSM 8271 / FlGlyR</strain>
    </source>
</reference>
<dbReference type="GO" id="GO:0033202">
    <property type="term" value="C:DNA helicase complex"/>
    <property type="evidence" value="ECO:0007669"/>
    <property type="project" value="TreeGrafter"/>
</dbReference>
<organism evidence="14 15">
    <name type="scientific">Syntrophobotulus glycolicus (strain DSM 8271 / FlGlyR)</name>
    <dbReference type="NCBI Taxonomy" id="645991"/>
    <lineage>
        <taxon>Bacteria</taxon>
        <taxon>Bacillati</taxon>
        <taxon>Bacillota</taxon>
        <taxon>Clostridia</taxon>
        <taxon>Eubacteriales</taxon>
        <taxon>Desulfitobacteriaceae</taxon>
        <taxon>Syntrophobotulus</taxon>
    </lineage>
</organism>
<reference evidence="14 15" key="1">
    <citation type="journal article" date="2011" name="Stand. Genomic Sci.">
        <title>Complete genome sequence of Syntrophobotulus glycolicus type strain (FlGlyR).</title>
        <authorList>
            <person name="Han C."/>
            <person name="Mwirichia R."/>
            <person name="Chertkov O."/>
            <person name="Held B."/>
            <person name="Lapidus A."/>
            <person name="Nolan M."/>
            <person name="Lucas S."/>
            <person name="Hammon N."/>
            <person name="Deshpande S."/>
            <person name="Cheng J.F."/>
            <person name="Tapia R."/>
            <person name="Goodwin L."/>
            <person name="Pitluck S."/>
            <person name="Huntemann M."/>
            <person name="Liolios K."/>
            <person name="Ivanova N."/>
            <person name="Pagani I."/>
            <person name="Mavromatis K."/>
            <person name="Ovchinikova G."/>
            <person name="Pati A."/>
            <person name="Chen A."/>
            <person name="Palaniappan K."/>
            <person name="Land M."/>
            <person name="Hauser L."/>
            <person name="Brambilla E.M."/>
            <person name="Rohde M."/>
            <person name="Spring S."/>
            <person name="Sikorski J."/>
            <person name="Goker M."/>
            <person name="Woyke T."/>
            <person name="Bristow J."/>
            <person name="Eisen J.A."/>
            <person name="Markowitz V."/>
            <person name="Hugenholtz P."/>
            <person name="Kyrpides N.C."/>
            <person name="Klenk H.P."/>
            <person name="Detter J.C."/>
        </authorList>
    </citation>
    <scope>NUCLEOTIDE SEQUENCE [LARGE SCALE GENOMIC DNA]</scope>
    <source>
        <strain evidence="15">DSM 8271 / FlGlyR</strain>
    </source>
</reference>
<dbReference type="Gene3D" id="1.10.486.10">
    <property type="entry name" value="PCRA, domain 4"/>
    <property type="match status" value="1"/>
</dbReference>
<name>F0T0L6_SYNGF</name>
<dbReference type="STRING" id="645991.Sgly_0719"/>
<dbReference type="Gene3D" id="3.40.50.300">
    <property type="entry name" value="P-loop containing nucleotide triphosphate hydrolases"/>
    <property type="match status" value="2"/>
</dbReference>
<dbReference type="InterPro" id="IPR014017">
    <property type="entry name" value="DNA_helicase_UvrD-like_C"/>
</dbReference>
<evidence type="ECO:0000256" key="7">
    <source>
        <dbReference type="ARBA" id="ARBA00023235"/>
    </source>
</evidence>
<dbReference type="EMBL" id="CP002547">
    <property type="protein sequence ID" value="ADY55081.1"/>
    <property type="molecule type" value="Genomic_DNA"/>
</dbReference>
<dbReference type="GO" id="GO:0000725">
    <property type="term" value="P:recombinational repair"/>
    <property type="evidence" value="ECO:0007669"/>
    <property type="project" value="TreeGrafter"/>
</dbReference>
<evidence type="ECO:0000256" key="3">
    <source>
        <dbReference type="ARBA" id="ARBA00022801"/>
    </source>
</evidence>
<dbReference type="Proteomes" id="UP000007488">
    <property type="component" value="Chromosome"/>
</dbReference>